<feature type="chain" id="PRO_5002687187" description="META domain-containing protein" evidence="1">
    <location>
        <begin position="20"/>
        <end position="284"/>
    </location>
</feature>
<dbReference type="InterPro" id="IPR038670">
    <property type="entry name" value="HslJ-like_sf"/>
</dbReference>
<dbReference type="InterPro" id="IPR053147">
    <property type="entry name" value="Hsp_HslJ-like"/>
</dbReference>
<dbReference type="HOGENOM" id="CLU_063818_0_0_6"/>
<accession>A5WFD8</accession>
<dbReference type="Pfam" id="PF03724">
    <property type="entry name" value="META"/>
    <property type="match status" value="1"/>
</dbReference>
<proteinExistence type="predicted"/>
<evidence type="ECO:0000259" key="3">
    <source>
        <dbReference type="Pfam" id="PF14302"/>
    </source>
</evidence>
<feature type="signal peptide" evidence="1">
    <location>
        <begin position="1"/>
        <end position="19"/>
    </location>
</feature>
<protein>
    <recommendedName>
        <fullName evidence="5">META domain-containing protein</fullName>
    </recommendedName>
</protein>
<dbReference type="EMBL" id="CP000713">
    <property type="protein sequence ID" value="ABQ94379.1"/>
    <property type="molecule type" value="Genomic_DNA"/>
</dbReference>
<dbReference type="InterPro" id="IPR005184">
    <property type="entry name" value="DUF306_Meta_HslJ"/>
</dbReference>
<dbReference type="PANTHER" id="PTHR35535">
    <property type="entry name" value="HEAT SHOCK PROTEIN HSLJ"/>
    <property type="match status" value="1"/>
</dbReference>
<evidence type="ECO:0000259" key="2">
    <source>
        <dbReference type="Pfam" id="PF03724"/>
    </source>
</evidence>
<dbReference type="Gene3D" id="2.40.128.270">
    <property type="match status" value="1"/>
</dbReference>
<evidence type="ECO:0008006" key="5">
    <source>
        <dbReference type="Google" id="ProtNLM"/>
    </source>
</evidence>
<dbReference type="eggNOG" id="COG3187">
    <property type="taxonomic scope" value="Bacteria"/>
</dbReference>
<dbReference type="PROSITE" id="PS51257">
    <property type="entry name" value="PROKAR_LIPOPROTEIN"/>
    <property type="match status" value="1"/>
</dbReference>
<evidence type="ECO:0000256" key="1">
    <source>
        <dbReference type="SAM" id="SignalP"/>
    </source>
</evidence>
<dbReference type="Pfam" id="PF14302">
    <property type="entry name" value="DUF4377"/>
    <property type="match status" value="1"/>
</dbReference>
<keyword evidence="1" id="KW-0732">Signal</keyword>
<dbReference type="KEGG" id="prw:PsycPRwf_1434"/>
<feature type="domain" description="DUF4377" evidence="3">
    <location>
        <begin position="189"/>
        <end position="270"/>
    </location>
</feature>
<dbReference type="STRING" id="349106.PsycPRwf_1434"/>
<feature type="domain" description="DUF306" evidence="2">
    <location>
        <begin position="52"/>
        <end position="163"/>
    </location>
</feature>
<gene>
    <name evidence="4" type="ordered locus">PsycPRwf_1434</name>
</gene>
<dbReference type="InterPro" id="IPR025485">
    <property type="entry name" value="DUF4377"/>
</dbReference>
<dbReference type="AlphaFoldDB" id="A5WFD8"/>
<name>A5WFD8_PSYWF</name>
<organism evidence="4">
    <name type="scientific">Psychrobacter sp. (strain PRwf-1)</name>
    <dbReference type="NCBI Taxonomy" id="349106"/>
    <lineage>
        <taxon>Bacteria</taxon>
        <taxon>Pseudomonadati</taxon>
        <taxon>Pseudomonadota</taxon>
        <taxon>Gammaproteobacteria</taxon>
        <taxon>Moraxellales</taxon>
        <taxon>Moraxellaceae</taxon>
        <taxon>Psychrobacter</taxon>
    </lineage>
</organism>
<reference evidence="4" key="1">
    <citation type="submission" date="2007-05" db="EMBL/GenBank/DDBJ databases">
        <title>Complete sequence of chromosome of Psychrobacter sp. PRwf-1.</title>
        <authorList>
            <consortium name="US DOE Joint Genome Institute"/>
            <person name="Copeland A."/>
            <person name="Lucas S."/>
            <person name="Lapidus A."/>
            <person name="Barry K."/>
            <person name="Detter J.C."/>
            <person name="Glavina del Rio T."/>
            <person name="Hammon N."/>
            <person name="Israni S."/>
            <person name="Dalin E."/>
            <person name="Tice H."/>
            <person name="Pitluck S."/>
            <person name="Chain P."/>
            <person name="Malfatti S."/>
            <person name="Shin M."/>
            <person name="Vergez L."/>
            <person name="Schmutz J."/>
            <person name="Larimer F."/>
            <person name="Land M."/>
            <person name="Hauser L."/>
            <person name="Kyrpides N."/>
            <person name="Kim E."/>
            <person name="Tiedje J."/>
            <person name="Richardson P."/>
        </authorList>
    </citation>
    <scope>NUCLEOTIDE SEQUENCE [LARGE SCALE GENOMIC DNA]</scope>
    <source>
        <strain evidence="4">PRwf-1</strain>
    </source>
</reference>
<evidence type="ECO:0000313" key="4">
    <source>
        <dbReference type="EMBL" id="ABQ94379.1"/>
    </source>
</evidence>
<sequence precursor="true">MLKTSALSLGLLSSTLLLTSCQGTLLSGQDSKDTAVVMPDTTAVATLKHTDLSYYHWQLISVKDGSGHPVTVLDDIKQQVALDFGQSPSDSWVSFGVGCNRMGGSYSLNSNVLVVTTVASTEMMCEPKINDAERLLAQLMQGSSQLSYKKDAAPLLTQTTANGYSLVWQGAQTAEARYKQHPDIVFWRVDHHKPPCPDGSTKTCLKVRPVIYDDKGIKTGEGPWSLFVGDIEGYTHDSTVNTVLRLKRFVVDPVDVKGKQFVYVLDAVVESAIADTPYGIADTP</sequence>
<dbReference type="PANTHER" id="PTHR35535:SF1">
    <property type="entry name" value="HEAT SHOCK PROTEIN HSLJ"/>
    <property type="match status" value="1"/>
</dbReference>